<feature type="domain" description="ADF-H" evidence="21">
    <location>
        <begin position="265"/>
        <end position="409"/>
    </location>
</feature>
<evidence type="ECO:0000256" key="12">
    <source>
        <dbReference type="ARBA" id="ARBA00023203"/>
    </source>
</evidence>
<evidence type="ECO:0000256" key="17">
    <source>
        <dbReference type="ARBA" id="ARBA00069496"/>
    </source>
</evidence>
<comment type="subunit">
    <text evidence="15">Interacts with G-actin; ADP-actin form.</text>
</comment>
<dbReference type="Pfam" id="PF00241">
    <property type="entry name" value="Cofilin_ADF"/>
    <property type="match status" value="2"/>
</dbReference>
<evidence type="ECO:0000256" key="3">
    <source>
        <dbReference type="ARBA" id="ARBA00004544"/>
    </source>
</evidence>
<dbReference type="GO" id="GO:0005938">
    <property type="term" value="C:cell cortex"/>
    <property type="evidence" value="ECO:0007669"/>
    <property type="project" value="UniProtKB-SubCell"/>
</dbReference>
<dbReference type="InterPro" id="IPR037867">
    <property type="entry name" value="Swd2/WDR82"/>
</dbReference>
<dbReference type="GeneTree" id="ENSGT00530000063965"/>
<dbReference type="GO" id="GO:0071027">
    <property type="term" value="P:nuclear RNA surveillance"/>
    <property type="evidence" value="ECO:0007669"/>
    <property type="project" value="UniProtKB-ARBA"/>
</dbReference>
<feature type="region of interest" description="Disordered" evidence="20">
    <location>
        <begin position="575"/>
        <end position="603"/>
    </location>
</feature>
<dbReference type="GO" id="GO:0005856">
    <property type="term" value="C:cytoskeleton"/>
    <property type="evidence" value="ECO:0007669"/>
    <property type="project" value="UniProtKB-SubCell"/>
</dbReference>
<organism evidence="22 23">
    <name type="scientific">Takifugu rubripes</name>
    <name type="common">Japanese pufferfish</name>
    <name type="synonym">Fugu rubripes</name>
    <dbReference type="NCBI Taxonomy" id="31033"/>
    <lineage>
        <taxon>Eukaryota</taxon>
        <taxon>Metazoa</taxon>
        <taxon>Chordata</taxon>
        <taxon>Craniata</taxon>
        <taxon>Vertebrata</taxon>
        <taxon>Euteleostomi</taxon>
        <taxon>Actinopterygii</taxon>
        <taxon>Neopterygii</taxon>
        <taxon>Teleostei</taxon>
        <taxon>Neoteleostei</taxon>
        <taxon>Acanthomorphata</taxon>
        <taxon>Eupercaria</taxon>
        <taxon>Tetraodontiformes</taxon>
        <taxon>Tetradontoidea</taxon>
        <taxon>Tetraodontidae</taxon>
        <taxon>Takifugu</taxon>
    </lineage>
</organism>
<evidence type="ECO:0000256" key="19">
    <source>
        <dbReference type="SAM" id="Coils"/>
    </source>
</evidence>
<evidence type="ECO:0000256" key="20">
    <source>
        <dbReference type="SAM" id="MobiDB-lite"/>
    </source>
</evidence>
<gene>
    <name evidence="22" type="primary">LOC105417822</name>
</gene>
<feature type="domain" description="ADF-H" evidence="21">
    <location>
        <begin position="431"/>
        <end position="567"/>
    </location>
</feature>
<keyword evidence="14" id="KW-0539">Nucleus</keyword>
<keyword evidence="7" id="KW-0963">Cytoplasm</keyword>
<evidence type="ECO:0000256" key="10">
    <source>
        <dbReference type="ARBA" id="ARBA00023015"/>
    </source>
</evidence>
<accession>A0A674NGE8</accession>
<evidence type="ECO:0000256" key="1">
    <source>
        <dbReference type="ARBA" id="ARBA00004123"/>
    </source>
</evidence>
<evidence type="ECO:0000256" key="5">
    <source>
        <dbReference type="ARBA" id="ARBA00009557"/>
    </source>
</evidence>
<evidence type="ECO:0000256" key="13">
    <source>
        <dbReference type="ARBA" id="ARBA00023212"/>
    </source>
</evidence>
<evidence type="ECO:0000259" key="21">
    <source>
        <dbReference type="PROSITE" id="PS51263"/>
    </source>
</evidence>
<dbReference type="InterPro" id="IPR029006">
    <property type="entry name" value="ADF-H/Gelsolin-like_dom_sf"/>
</dbReference>
<evidence type="ECO:0000256" key="7">
    <source>
        <dbReference type="ARBA" id="ARBA00022490"/>
    </source>
</evidence>
<evidence type="ECO:0000256" key="15">
    <source>
        <dbReference type="ARBA" id="ARBA00038532"/>
    </source>
</evidence>
<dbReference type="GO" id="GO:0003682">
    <property type="term" value="F:chromatin binding"/>
    <property type="evidence" value="ECO:0007669"/>
    <property type="project" value="TreeGrafter"/>
</dbReference>
<dbReference type="PANTHER" id="PTHR19861">
    <property type="entry name" value="WD40 REPEAT PROTEIN SWD2"/>
    <property type="match status" value="1"/>
</dbReference>
<dbReference type="SMART" id="SM00102">
    <property type="entry name" value="ADF"/>
    <property type="match status" value="2"/>
</dbReference>
<keyword evidence="13" id="KW-0206">Cytoskeleton</keyword>
<keyword evidence="8 18" id="KW-0853">WD repeat</keyword>
<evidence type="ECO:0000256" key="18">
    <source>
        <dbReference type="PROSITE-ProRule" id="PRU00221"/>
    </source>
</evidence>
<dbReference type="PROSITE" id="PS51263">
    <property type="entry name" value="ADF_H"/>
    <property type="match status" value="2"/>
</dbReference>
<evidence type="ECO:0000256" key="2">
    <source>
        <dbReference type="ARBA" id="ARBA00004245"/>
    </source>
</evidence>
<dbReference type="GO" id="GO:0003779">
    <property type="term" value="F:actin binding"/>
    <property type="evidence" value="ECO:0007669"/>
    <property type="project" value="UniProtKB-KW"/>
</dbReference>
<dbReference type="Gene3D" id="2.130.10.10">
    <property type="entry name" value="YVTN repeat-like/Quinoprotein amine dehydrogenase"/>
    <property type="match status" value="2"/>
</dbReference>
<evidence type="ECO:0000256" key="16">
    <source>
        <dbReference type="ARBA" id="ARBA00056419"/>
    </source>
</evidence>
<feature type="compositionally biased region" description="Gly residues" evidence="20">
    <location>
        <begin position="594"/>
        <end position="603"/>
    </location>
</feature>
<evidence type="ECO:0000256" key="8">
    <source>
        <dbReference type="ARBA" id="ARBA00022574"/>
    </source>
</evidence>
<evidence type="ECO:0000313" key="23">
    <source>
        <dbReference type="Proteomes" id="UP000005226"/>
    </source>
</evidence>
<dbReference type="GO" id="GO:0032785">
    <property type="term" value="P:negative regulation of DNA-templated transcription, elongation"/>
    <property type="evidence" value="ECO:0007669"/>
    <property type="project" value="UniProtKB-ARBA"/>
</dbReference>
<comment type="function">
    <text evidence="16">Actin-binding protein involved in motile and morphological processes. Inhibits actin polymerization, likely by sequestering G-actin.</text>
</comment>
<dbReference type="GO" id="GO:0048188">
    <property type="term" value="C:Set1C/COMPASS complex"/>
    <property type="evidence" value="ECO:0007669"/>
    <property type="project" value="TreeGrafter"/>
</dbReference>
<dbReference type="PROSITE" id="PS50082">
    <property type="entry name" value="WD_REPEATS_2"/>
    <property type="match status" value="2"/>
</dbReference>
<feature type="coiled-coil region" evidence="19">
    <location>
        <begin position="420"/>
        <end position="464"/>
    </location>
</feature>
<dbReference type="InParanoid" id="A0A674NGE8"/>
<dbReference type="SMART" id="SM00320">
    <property type="entry name" value="WD40"/>
    <property type="match status" value="4"/>
</dbReference>
<reference evidence="22" key="2">
    <citation type="submission" date="2025-08" db="UniProtKB">
        <authorList>
            <consortium name="Ensembl"/>
        </authorList>
    </citation>
    <scope>IDENTIFICATION</scope>
</reference>
<dbReference type="Gene3D" id="3.40.20.10">
    <property type="entry name" value="Severin"/>
    <property type="match status" value="2"/>
</dbReference>
<dbReference type="AlphaFoldDB" id="A0A674NGE8"/>
<name>A0A674NGE8_TAKRU</name>
<evidence type="ECO:0000313" key="22">
    <source>
        <dbReference type="Ensembl" id="ENSTRUP00000072292.1"/>
    </source>
</evidence>
<dbReference type="Ensembl" id="ENSTRUT00000074299.1">
    <property type="protein sequence ID" value="ENSTRUP00000072292.1"/>
    <property type="gene ID" value="ENSTRUG00000012023.3"/>
</dbReference>
<feature type="repeat" description="WD" evidence="18">
    <location>
        <begin position="248"/>
        <end position="277"/>
    </location>
</feature>
<dbReference type="InterPro" id="IPR015943">
    <property type="entry name" value="WD40/YVTN_repeat-like_dom_sf"/>
</dbReference>
<dbReference type="SUPFAM" id="SSF55753">
    <property type="entry name" value="Actin depolymerizing proteins"/>
    <property type="match status" value="2"/>
</dbReference>
<dbReference type="InterPro" id="IPR001680">
    <property type="entry name" value="WD40_rpt"/>
</dbReference>
<comment type="subcellular location">
    <subcellularLocation>
        <location evidence="3">Cytoplasm</location>
        <location evidence="3">Cell cortex</location>
    </subcellularLocation>
    <subcellularLocation>
        <location evidence="2">Cytoplasm</location>
        <location evidence="2">Cytoskeleton</location>
    </subcellularLocation>
    <subcellularLocation>
        <location evidence="1">Nucleus</location>
    </subcellularLocation>
</comment>
<reference evidence="22" key="3">
    <citation type="submission" date="2025-09" db="UniProtKB">
        <authorList>
            <consortium name="Ensembl"/>
        </authorList>
    </citation>
    <scope>IDENTIFICATION</scope>
</reference>
<evidence type="ECO:0000256" key="9">
    <source>
        <dbReference type="ARBA" id="ARBA00022737"/>
    </source>
</evidence>
<dbReference type="GO" id="GO:0006353">
    <property type="term" value="P:DNA-templated transcription termination"/>
    <property type="evidence" value="ECO:0007669"/>
    <property type="project" value="UniProtKB-KW"/>
</dbReference>
<dbReference type="Proteomes" id="UP000005226">
    <property type="component" value="Chromosome 19"/>
</dbReference>
<evidence type="ECO:0000256" key="11">
    <source>
        <dbReference type="ARBA" id="ARBA00023163"/>
    </source>
</evidence>
<keyword evidence="23" id="KW-1185">Reference proteome</keyword>
<keyword evidence="12" id="KW-0009">Actin-binding</keyword>
<dbReference type="GO" id="GO:0110064">
    <property type="term" value="P:lncRNA catabolic process"/>
    <property type="evidence" value="ECO:0007669"/>
    <property type="project" value="UniProtKB-ARBA"/>
</dbReference>
<feature type="repeat" description="WD" evidence="18">
    <location>
        <begin position="104"/>
        <end position="145"/>
    </location>
</feature>
<dbReference type="PANTHER" id="PTHR19861:SF0">
    <property type="entry name" value="WD REPEAT-CONTAINING PROTEIN 82"/>
    <property type="match status" value="1"/>
</dbReference>
<dbReference type="FunFam" id="3.40.20.10:FF:000042">
    <property type="entry name" value="Actin depolymerizing protein"/>
    <property type="match status" value="1"/>
</dbReference>
<evidence type="ECO:0000256" key="4">
    <source>
        <dbReference type="ARBA" id="ARBA00005616"/>
    </source>
</evidence>
<sequence>MKLTDGVLRSFRVARTYRKNLSKVNCVDFSQNGENAVTSSEDDCIVLYDLLEGKPTGTLFSKKYGVDLIRYPHGDLETVVYSSNKLDDTIRYLSLTDNKYIRYFPGHTASVTALSMSPVDATFLSSSFDMTVRFWDLRSQNCQGLTSTQGKPICSFDPEGLIFAAGVESNAVDLYDLRAYDKGPFAHFETKFTRVCDWTRITFSNDGKQILISTNGGEIRVLSAFSGAVLHTFSGYNNSKRLSLEACFTPDSQFVMIGSEDGRVHVWSTENGMKVAVLDGKHPGPISSLQFNPRYMTFVSACTSTELVLDWYREPEQSWDKDYDAFLLPLLTPQEPCYILYRLDSKNPQGYEWIFLAWSPDQSPVRQKMVYAATRATLKKEFGGGHIKDEIFGTVEDDLCFQGYLRHMSSCSSPAPISLAEQELQQVKVTEVKLNQIKEAKRALQQLKQKRINYIQLKLDVERETIELVHTTPTETQELPCRIPKDSPRYHFFIFKHSYQGQLQEALVFIYSMPGYTCSIKERMLYSSCKNRLLDEVERDYQLEVTKKMEIDSGDGLTEEFLYEEVHPMDHTLKQAFSKPRGSGGKRGNKHSIKGGGENGEES</sequence>
<dbReference type="InterPro" id="IPR002108">
    <property type="entry name" value="ADF-H"/>
</dbReference>
<keyword evidence="9" id="KW-0677">Repeat</keyword>
<comment type="similarity">
    <text evidence="5">Belongs to the actin-binding proteins ADF family. Twinfilin subfamily.</text>
</comment>
<proteinExistence type="inferred from homology"/>
<keyword evidence="6" id="KW-0806">Transcription termination</keyword>
<dbReference type="CDD" id="cd11285">
    <property type="entry name" value="ADF_Twf-N_like"/>
    <property type="match status" value="1"/>
</dbReference>
<dbReference type="CDD" id="cd11284">
    <property type="entry name" value="ADF_Twf-C_like"/>
    <property type="match status" value="1"/>
</dbReference>
<dbReference type="FunFam" id="3.40.20.10:FF:000007">
    <property type="entry name" value="Twinfilin-1 isoform 1"/>
    <property type="match status" value="1"/>
</dbReference>
<dbReference type="SUPFAM" id="SSF50978">
    <property type="entry name" value="WD40 repeat-like"/>
    <property type="match status" value="1"/>
</dbReference>
<dbReference type="FunCoup" id="A0A674NGE8">
    <property type="interactions" value="1906"/>
</dbReference>
<keyword evidence="10" id="KW-0805">Transcription regulation</keyword>
<evidence type="ECO:0000256" key="6">
    <source>
        <dbReference type="ARBA" id="ARBA00022472"/>
    </source>
</evidence>
<protein>
    <recommendedName>
        <fullName evidence="17">Twinfilin</fullName>
    </recommendedName>
</protein>
<dbReference type="Pfam" id="PF00400">
    <property type="entry name" value="WD40"/>
    <property type="match status" value="3"/>
</dbReference>
<dbReference type="PROSITE" id="PS50294">
    <property type="entry name" value="WD_REPEATS_REGION"/>
    <property type="match status" value="1"/>
</dbReference>
<comment type="similarity">
    <text evidence="4">Belongs to the WD repeat SWD2 family.</text>
</comment>
<evidence type="ECO:0000256" key="14">
    <source>
        <dbReference type="ARBA" id="ARBA00023242"/>
    </source>
</evidence>
<dbReference type="GO" id="GO:0140744">
    <property type="term" value="P:negative regulation of lncRNA transcription"/>
    <property type="evidence" value="ECO:0007669"/>
    <property type="project" value="UniProtKB-ARBA"/>
</dbReference>
<keyword evidence="19" id="KW-0175">Coiled coil</keyword>
<dbReference type="FunFam" id="2.130.10.10:FF:000065">
    <property type="entry name" value="WD repeat-containing protein 82"/>
    <property type="match status" value="1"/>
</dbReference>
<reference evidence="22 23" key="1">
    <citation type="journal article" date="2011" name="Genome Biol. Evol.">
        <title>Integration of the genetic map and genome assembly of fugu facilitates insights into distinct features of genome evolution in teleosts and mammals.</title>
        <authorList>
            <person name="Kai W."/>
            <person name="Kikuchi K."/>
            <person name="Tohari S."/>
            <person name="Chew A.K."/>
            <person name="Tay A."/>
            <person name="Fujiwara A."/>
            <person name="Hosoya S."/>
            <person name="Suetake H."/>
            <person name="Naruse K."/>
            <person name="Brenner S."/>
            <person name="Suzuki Y."/>
            <person name="Venkatesh B."/>
        </authorList>
    </citation>
    <scope>NUCLEOTIDE SEQUENCE [LARGE SCALE GENOMIC DNA]</scope>
</reference>
<keyword evidence="11" id="KW-0804">Transcription</keyword>
<dbReference type="InterPro" id="IPR036322">
    <property type="entry name" value="WD40_repeat_dom_sf"/>
</dbReference>